<evidence type="ECO:0000313" key="2">
    <source>
        <dbReference type="EMBL" id="KFE36657.1"/>
    </source>
</evidence>
<gene>
    <name evidence="2" type="ORF">DW2_00825</name>
</gene>
<organism evidence="2 3">
    <name type="scientific">Thioclava atlantica</name>
    <dbReference type="NCBI Taxonomy" id="1317124"/>
    <lineage>
        <taxon>Bacteria</taxon>
        <taxon>Pseudomonadati</taxon>
        <taxon>Pseudomonadota</taxon>
        <taxon>Alphaproteobacteria</taxon>
        <taxon>Rhodobacterales</taxon>
        <taxon>Paracoccaceae</taxon>
        <taxon>Thioclava</taxon>
    </lineage>
</organism>
<evidence type="ECO:0008006" key="4">
    <source>
        <dbReference type="Google" id="ProtNLM"/>
    </source>
</evidence>
<feature type="transmembrane region" description="Helical" evidence="1">
    <location>
        <begin position="80"/>
        <end position="101"/>
    </location>
</feature>
<dbReference type="AlphaFoldDB" id="A0A085U110"/>
<proteinExistence type="predicted"/>
<sequence length="141" mass="14331">MAMSDKTFDRNSDHQAEEALLQALFSEARARAPEPGPDFLARVVADAQGVQAGFNDRSGAGSPGEARGPSGFLDGLRGLVGGWATFGGLVTAALAGLWIGFMGAEQMGGMSAVFGTTSDSLGTVNLMPGGESLAFVDDGGF</sequence>
<reference evidence="2 3" key="2">
    <citation type="journal article" date="2015" name="Antonie Van Leeuwenhoek">
        <title>Thioclava indica sp. nov., isolated from surface seawater of the Indian Ocean.</title>
        <authorList>
            <person name="Liu Y."/>
            <person name="Lai Q."/>
            <person name="Du J."/>
            <person name="Xu H."/>
            <person name="Jiang L."/>
            <person name="Shao Z."/>
        </authorList>
    </citation>
    <scope>NUCLEOTIDE SEQUENCE [LARGE SCALE GENOMIC DNA]</scope>
    <source>
        <strain evidence="2 3">13D2W-2</strain>
    </source>
</reference>
<reference evidence="3" key="1">
    <citation type="submission" date="2013-04" db="EMBL/GenBank/DDBJ databases">
        <title>Thioclava sp. 13D2W-2 Genome Sequencing.</title>
        <authorList>
            <person name="Lai Q."/>
            <person name="Li G."/>
            <person name="Shao Z."/>
        </authorList>
    </citation>
    <scope>NUCLEOTIDE SEQUENCE [LARGE SCALE GENOMIC DNA]</scope>
    <source>
        <strain evidence="3">13D2W-2</strain>
    </source>
</reference>
<name>A0A085U110_9RHOB</name>
<dbReference type="STRING" id="1317124.DW2_00825"/>
<evidence type="ECO:0000256" key="1">
    <source>
        <dbReference type="SAM" id="Phobius"/>
    </source>
</evidence>
<keyword evidence="1" id="KW-0812">Transmembrane</keyword>
<keyword evidence="1" id="KW-0472">Membrane</keyword>
<dbReference type="EMBL" id="AQRC01000001">
    <property type="protein sequence ID" value="KFE36657.1"/>
    <property type="molecule type" value="Genomic_DNA"/>
</dbReference>
<dbReference type="PATRIC" id="fig|1317124.6.peg.159"/>
<dbReference type="eggNOG" id="ENOG50302UN">
    <property type="taxonomic scope" value="Bacteria"/>
</dbReference>
<comment type="caution">
    <text evidence="2">The sequence shown here is derived from an EMBL/GenBank/DDBJ whole genome shotgun (WGS) entry which is preliminary data.</text>
</comment>
<accession>A0A085U110</accession>
<dbReference type="Proteomes" id="UP000028607">
    <property type="component" value="Unassembled WGS sequence"/>
</dbReference>
<keyword evidence="3" id="KW-1185">Reference proteome</keyword>
<evidence type="ECO:0000313" key="3">
    <source>
        <dbReference type="Proteomes" id="UP000028607"/>
    </source>
</evidence>
<keyword evidence="1" id="KW-1133">Transmembrane helix</keyword>
<protein>
    <recommendedName>
        <fullName evidence="4">Dihydroorotate dehydrogenase</fullName>
    </recommendedName>
</protein>